<organism evidence="10 11">
    <name type="scientific">Pseudomonas cichorii</name>
    <dbReference type="NCBI Taxonomy" id="36746"/>
    <lineage>
        <taxon>Bacteria</taxon>
        <taxon>Pseudomonadati</taxon>
        <taxon>Pseudomonadota</taxon>
        <taxon>Gammaproteobacteria</taxon>
        <taxon>Pseudomonadales</taxon>
        <taxon>Pseudomonadaceae</taxon>
        <taxon>Pseudomonas</taxon>
    </lineage>
</organism>
<evidence type="ECO:0000256" key="4">
    <source>
        <dbReference type="ARBA" id="ARBA00022692"/>
    </source>
</evidence>
<dbReference type="InterPro" id="IPR022764">
    <property type="entry name" value="Peptidase_S54_rhomboid_dom"/>
</dbReference>
<keyword evidence="4 7" id="KW-0812">Transmembrane</keyword>
<keyword evidence="2" id="KW-1003">Cell membrane</keyword>
<proteinExistence type="predicted"/>
<feature type="transmembrane region" description="Helical" evidence="7">
    <location>
        <begin position="251"/>
        <end position="272"/>
    </location>
</feature>
<feature type="transmembrane region" description="Helical" evidence="7">
    <location>
        <begin position="370"/>
        <end position="390"/>
    </location>
</feature>
<feature type="transmembrane region" description="Helical" evidence="7">
    <location>
        <begin position="192"/>
        <end position="212"/>
    </location>
</feature>
<dbReference type="Proteomes" id="UP000277236">
    <property type="component" value="Unassembled WGS sequence"/>
</dbReference>
<dbReference type="AlphaFoldDB" id="A0A3M4LTI7"/>
<dbReference type="InterPro" id="IPR038244">
    <property type="entry name" value="NRho_sf"/>
</dbReference>
<name>A0A3M4LTI7_PSECI</name>
<evidence type="ECO:0000259" key="9">
    <source>
        <dbReference type="Pfam" id="PF16733"/>
    </source>
</evidence>
<dbReference type="InterPro" id="IPR031976">
    <property type="entry name" value="NRho"/>
</dbReference>
<keyword evidence="5 7" id="KW-1133">Transmembrane helix</keyword>
<protein>
    <submittedName>
        <fullName evidence="10">Rhomboid protein</fullName>
    </submittedName>
</protein>
<dbReference type="Pfam" id="PF01694">
    <property type="entry name" value="Rhomboid"/>
    <property type="match status" value="1"/>
</dbReference>
<feature type="transmembrane region" description="Helical" evidence="7">
    <location>
        <begin position="311"/>
        <end position="331"/>
    </location>
</feature>
<evidence type="ECO:0000313" key="11">
    <source>
        <dbReference type="Proteomes" id="UP000277236"/>
    </source>
</evidence>
<evidence type="ECO:0000256" key="2">
    <source>
        <dbReference type="ARBA" id="ARBA00022475"/>
    </source>
</evidence>
<dbReference type="PANTHER" id="PTHR43066">
    <property type="entry name" value="RHOMBOID-RELATED PROTEIN"/>
    <property type="match status" value="1"/>
</dbReference>
<evidence type="ECO:0000256" key="7">
    <source>
        <dbReference type="SAM" id="Phobius"/>
    </source>
</evidence>
<feature type="transmembrane region" description="Helical" evidence="7">
    <location>
        <begin position="343"/>
        <end position="364"/>
    </location>
</feature>
<evidence type="ECO:0000256" key="6">
    <source>
        <dbReference type="ARBA" id="ARBA00023136"/>
    </source>
</evidence>
<feature type="transmembrane region" description="Helical" evidence="7">
    <location>
        <begin position="284"/>
        <end position="305"/>
    </location>
</feature>
<evidence type="ECO:0000259" key="8">
    <source>
        <dbReference type="Pfam" id="PF01694"/>
    </source>
</evidence>
<reference evidence="10 11" key="1">
    <citation type="submission" date="2018-08" db="EMBL/GenBank/DDBJ databases">
        <title>Recombination of ecologically and evolutionarily significant loci maintains genetic cohesion in the Pseudomonas syringae species complex.</title>
        <authorList>
            <person name="Dillon M."/>
            <person name="Thakur S."/>
            <person name="Almeida R.N.D."/>
            <person name="Weir B.S."/>
            <person name="Guttman D.S."/>
        </authorList>
    </citation>
    <scope>NUCLEOTIDE SEQUENCE [LARGE SCALE GENOMIC DNA]</scope>
    <source>
        <strain evidence="10 11">ICMP 3353</strain>
    </source>
</reference>
<comment type="subcellular location">
    <subcellularLocation>
        <location evidence="1">Membrane</location>
        <topology evidence="1">Multi-pass membrane protein</topology>
    </subcellularLocation>
</comment>
<accession>A0A3M4LTI7</accession>
<evidence type="ECO:0000256" key="5">
    <source>
        <dbReference type="ARBA" id="ARBA00022989"/>
    </source>
</evidence>
<dbReference type="SUPFAM" id="SSF144091">
    <property type="entry name" value="Rhomboid-like"/>
    <property type="match status" value="1"/>
</dbReference>
<feature type="domain" description="Rhomboid protease N-terminal" evidence="9">
    <location>
        <begin position="105"/>
        <end position="171"/>
    </location>
</feature>
<dbReference type="EMBL" id="RBRE01000057">
    <property type="protein sequence ID" value="RMQ44848.1"/>
    <property type="molecule type" value="Genomic_DNA"/>
</dbReference>
<keyword evidence="3" id="KW-0997">Cell inner membrane</keyword>
<feature type="domain" description="Peptidase S54 rhomboid" evidence="8">
    <location>
        <begin position="246"/>
        <end position="385"/>
    </location>
</feature>
<dbReference type="Gene3D" id="1.20.1540.10">
    <property type="entry name" value="Rhomboid-like"/>
    <property type="match status" value="1"/>
</dbReference>
<evidence type="ECO:0000313" key="10">
    <source>
        <dbReference type="EMBL" id="RMQ44848.1"/>
    </source>
</evidence>
<gene>
    <name evidence="10" type="ORF">ALQ04_100459</name>
</gene>
<dbReference type="Gene3D" id="3.30.70.2080">
    <property type="match status" value="1"/>
</dbReference>
<dbReference type="GO" id="GO:0016020">
    <property type="term" value="C:membrane"/>
    <property type="evidence" value="ECO:0007669"/>
    <property type="project" value="UniProtKB-SubCell"/>
</dbReference>
<sequence length="394" mass="43048">MGRRSADLWRCGVPARCAARRRGQDAAVHFGKERPVALWHRRAVAVCWPLLAQRHTGTDPAQPGLPGLQRGALRQARGLSSGSGNPARPGQVRLGRCAAARGCIMIPVAALRLPLSTDLTGFISLLQRLGVPHRVSEEAGEQVLWVPDAGQLAEDVRHLYARFPEGDDTYQLPPGAAIIEVKRPGFMQQLRASPMTALVLLATLIVACFTLLGDDLDTLRWLTFLDFQVQGDYAMFTPLADSLAAGQWWRIFSPMLIHFGILHLSMNGLWYWELGRRIELRQGRWHLLGLTLLFAAVSNSVQYVFGGPSLFGGLSGVLYGLLGHCWIFQLLAPNPVYRMPRGVLIMMLVWLVLCLSGLVSMLGFGEIANGAHVGGLIIGCVTGLLGGAIARRRT</sequence>
<dbReference type="PANTHER" id="PTHR43066:SF26">
    <property type="entry name" value="RHOMBOID PROTEASE GLPG"/>
    <property type="match status" value="1"/>
</dbReference>
<dbReference type="GO" id="GO:0004252">
    <property type="term" value="F:serine-type endopeptidase activity"/>
    <property type="evidence" value="ECO:0007669"/>
    <property type="project" value="InterPro"/>
</dbReference>
<evidence type="ECO:0000256" key="3">
    <source>
        <dbReference type="ARBA" id="ARBA00022519"/>
    </source>
</evidence>
<dbReference type="InterPro" id="IPR035952">
    <property type="entry name" value="Rhomboid-like_sf"/>
</dbReference>
<evidence type="ECO:0000256" key="1">
    <source>
        <dbReference type="ARBA" id="ARBA00004141"/>
    </source>
</evidence>
<dbReference type="Pfam" id="PF16733">
    <property type="entry name" value="NRho"/>
    <property type="match status" value="1"/>
</dbReference>
<keyword evidence="6 7" id="KW-0472">Membrane</keyword>
<comment type="caution">
    <text evidence="10">The sequence shown here is derived from an EMBL/GenBank/DDBJ whole genome shotgun (WGS) entry which is preliminary data.</text>
</comment>